<comment type="caution">
    <text evidence="5">The sequence shown here is derived from an EMBL/GenBank/DDBJ whole genome shotgun (WGS) entry which is preliminary data.</text>
</comment>
<dbReference type="Proteomes" id="UP001589608">
    <property type="component" value="Unassembled WGS sequence"/>
</dbReference>
<dbReference type="PANTHER" id="PTHR46796">
    <property type="entry name" value="HTH-TYPE TRANSCRIPTIONAL ACTIVATOR RHAS-RELATED"/>
    <property type="match status" value="1"/>
</dbReference>
<feature type="domain" description="HTH araC/xylS-type" evidence="4">
    <location>
        <begin position="222"/>
        <end position="324"/>
    </location>
</feature>
<dbReference type="Gene3D" id="1.10.10.60">
    <property type="entry name" value="Homeodomain-like"/>
    <property type="match status" value="1"/>
</dbReference>
<keyword evidence="3" id="KW-0804">Transcription</keyword>
<protein>
    <submittedName>
        <fullName evidence="5">Helix-turn-helix transcriptional regulator</fullName>
    </submittedName>
</protein>
<evidence type="ECO:0000256" key="1">
    <source>
        <dbReference type="ARBA" id="ARBA00023015"/>
    </source>
</evidence>
<reference evidence="5 6" key="1">
    <citation type="submission" date="2024-09" db="EMBL/GenBank/DDBJ databases">
        <authorList>
            <person name="Sun Q."/>
            <person name="Mori K."/>
        </authorList>
    </citation>
    <scope>NUCLEOTIDE SEQUENCE [LARGE SCALE GENOMIC DNA]</scope>
    <source>
        <strain evidence="5 6">JCM 3307</strain>
    </source>
</reference>
<dbReference type="Pfam" id="PF14525">
    <property type="entry name" value="AraC_binding_2"/>
    <property type="match status" value="1"/>
</dbReference>
<dbReference type="RefSeq" id="WP_223104283.1">
    <property type="nucleotide sequence ID" value="NZ_CP061913.1"/>
</dbReference>
<dbReference type="SMART" id="SM00342">
    <property type="entry name" value="HTH_ARAC"/>
    <property type="match status" value="1"/>
</dbReference>
<dbReference type="InterPro" id="IPR018060">
    <property type="entry name" value="HTH_AraC"/>
</dbReference>
<dbReference type="PROSITE" id="PS01124">
    <property type="entry name" value="HTH_ARAC_FAMILY_2"/>
    <property type="match status" value="1"/>
</dbReference>
<gene>
    <name evidence="5" type="ORF">ACFFTR_51170</name>
</gene>
<evidence type="ECO:0000256" key="3">
    <source>
        <dbReference type="ARBA" id="ARBA00023163"/>
    </source>
</evidence>
<name>A0ABV5MRN8_9ACTN</name>
<dbReference type="SUPFAM" id="SSF46689">
    <property type="entry name" value="Homeodomain-like"/>
    <property type="match status" value="1"/>
</dbReference>
<sequence>MESSAGQQGLVEIRTRDREVIAEALNHFVTHRARITYAQRDAVDLSMRGRELGELGGLRLRLGGVGYAAVSEPVGYLLAGVVEDGEISVRMRGRDFALGPEDGVLFPYGQQFTGEYGRAALALVSLPLPYVAAIAEAETGVPAADLRFEGSRPVSEAMRRFWAATAAFLSRQLTAPGSDLPPLITEQLRRAGATALLSVFPNTTMTAGRTPADGRVAPAVVRRAAAFMDAGAQRPLTIAEIATAAGVGARGLQIAFRRHMGCTPMEYLRRVRLEHVHRELRAAGPGDGVTVRETARRWGFANPGRFAAEYRARYGQPPSRTLRV</sequence>
<dbReference type="InterPro" id="IPR035418">
    <property type="entry name" value="AraC-bd_2"/>
</dbReference>
<evidence type="ECO:0000259" key="4">
    <source>
        <dbReference type="PROSITE" id="PS01124"/>
    </source>
</evidence>
<keyword evidence="6" id="KW-1185">Reference proteome</keyword>
<dbReference type="InterPro" id="IPR009057">
    <property type="entry name" value="Homeodomain-like_sf"/>
</dbReference>
<dbReference type="EMBL" id="JBHMCA010000090">
    <property type="protein sequence ID" value="MFB9451480.1"/>
    <property type="molecule type" value="Genomic_DNA"/>
</dbReference>
<evidence type="ECO:0000256" key="2">
    <source>
        <dbReference type="ARBA" id="ARBA00023125"/>
    </source>
</evidence>
<dbReference type="InterPro" id="IPR050204">
    <property type="entry name" value="AraC_XylS_family_regulators"/>
</dbReference>
<dbReference type="Pfam" id="PF12833">
    <property type="entry name" value="HTH_18"/>
    <property type="match status" value="1"/>
</dbReference>
<keyword evidence="2" id="KW-0238">DNA-binding</keyword>
<dbReference type="PANTHER" id="PTHR46796:SF12">
    <property type="entry name" value="HTH-TYPE DNA-BINDING TRANSCRIPTIONAL ACTIVATOR EUTR"/>
    <property type="match status" value="1"/>
</dbReference>
<keyword evidence="1" id="KW-0805">Transcription regulation</keyword>
<proteinExistence type="predicted"/>
<evidence type="ECO:0000313" key="5">
    <source>
        <dbReference type="EMBL" id="MFB9451480.1"/>
    </source>
</evidence>
<organism evidence="5 6">
    <name type="scientific">Dactylosporangium vinaceum</name>
    <dbReference type="NCBI Taxonomy" id="53362"/>
    <lineage>
        <taxon>Bacteria</taxon>
        <taxon>Bacillati</taxon>
        <taxon>Actinomycetota</taxon>
        <taxon>Actinomycetes</taxon>
        <taxon>Micromonosporales</taxon>
        <taxon>Micromonosporaceae</taxon>
        <taxon>Dactylosporangium</taxon>
    </lineage>
</organism>
<evidence type="ECO:0000313" key="6">
    <source>
        <dbReference type="Proteomes" id="UP001589608"/>
    </source>
</evidence>
<accession>A0ABV5MRN8</accession>